<dbReference type="Proteomes" id="UP000807504">
    <property type="component" value="Unassembled WGS sequence"/>
</dbReference>
<gene>
    <name evidence="2" type="ORF">HNY73_009947</name>
</gene>
<evidence type="ECO:0000313" key="2">
    <source>
        <dbReference type="EMBL" id="KAF8786050.1"/>
    </source>
</evidence>
<proteinExistence type="predicted"/>
<dbReference type="InterPro" id="IPR036691">
    <property type="entry name" value="Endo/exonu/phosph_ase_sf"/>
</dbReference>
<dbReference type="SUPFAM" id="SSF56219">
    <property type="entry name" value="DNase I-like"/>
    <property type="match status" value="1"/>
</dbReference>
<dbReference type="InterPro" id="IPR005135">
    <property type="entry name" value="Endo/exonuclease/phosphatase"/>
</dbReference>
<evidence type="ECO:0000259" key="1">
    <source>
        <dbReference type="Pfam" id="PF14529"/>
    </source>
</evidence>
<organism evidence="2 3">
    <name type="scientific">Argiope bruennichi</name>
    <name type="common">Wasp spider</name>
    <name type="synonym">Aranea bruennichi</name>
    <dbReference type="NCBI Taxonomy" id="94029"/>
    <lineage>
        <taxon>Eukaryota</taxon>
        <taxon>Metazoa</taxon>
        <taxon>Ecdysozoa</taxon>
        <taxon>Arthropoda</taxon>
        <taxon>Chelicerata</taxon>
        <taxon>Arachnida</taxon>
        <taxon>Araneae</taxon>
        <taxon>Araneomorphae</taxon>
        <taxon>Entelegynae</taxon>
        <taxon>Araneoidea</taxon>
        <taxon>Araneidae</taxon>
        <taxon>Argiope</taxon>
    </lineage>
</organism>
<keyword evidence="3" id="KW-1185">Reference proteome</keyword>
<evidence type="ECO:0000313" key="3">
    <source>
        <dbReference type="Proteomes" id="UP000807504"/>
    </source>
</evidence>
<dbReference type="Pfam" id="PF14529">
    <property type="entry name" value="Exo_endo_phos_2"/>
    <property type="match status" value="1"/>
</dbReference>
<protein>
    <recommendedName>
        <fullName evidence="1">Endonuclease/exonuclease/phosphatase domain-containing protein</fullName>
    </recommendedName>
</protein>
<dbReference type="AlphaFoldDB" id="A0A8T0F9I2"/>
<sequence length="377" mass="42780">MRNIKNGVAIVCDNSEDISRLESRIKNSASLKDNIHTKQPANRHPSILYNLPEEMTIEKINEALRTRAGISEDLKLRFKLTGRQTGTAHWVMEASSDSFHKIKKLGKIPINWSMYQVREFFHIKRCNKCQGFRHLAKDCPKNRPVCGSCAGNHETRRCRSPHVVCINCAMHNQLPHQPLYGQPELLLLQGRALLEAASKFNPKIIIAQEPYILEGKISGIPRSWKHYTSKNQKAEIIILPTCSKPVLLSTQENSTTIKIQTNKGPLNIISTYSSPNENIQEAIHEIDQIIDELKEEKIIIGADWNAHNRLRGYSNEDTRGSQVEDFLLAKDLFLQNDANSLPTFEHNSSKGWPDLTITKGTDITNSTKWSVSEFLLP</sequence>
<feature type="domain" description="Endonuclease/exonuclease/phosphatase" evidence="1">
    <location>
        <begin position="267"/>
        <end position="371"/>
    </location>
</feature>
<reference evidence="2" key="2">
    <citation type="submission" date="2020-06" db="EMBL/GenBank/DDBJ databases">
        <authorList>
            <person name="Sheffer M."/>
        </authorList>
    </citation>
    <scope>NUCLEOTIDE SEQUENCE</scope>
</reference>
<dbReference type="PANTHER" id="PTHR33273">
    <property type="entry name" value="DOMAIN-CONTAINING PROTEIN, PUTATIVE-RELATED"/>
    <property type="match status" value="1"/>
</dbReference>
<accession>A0A8T0F9I2</accession>
<reference evidence="2" key="1">
    <citation type="journal article" date="2020" name="bioRxiv">
        <title>Chromosome-level reference genome of the European wasp spider Argiope bruennichi: a resource for studies on range expansion and evolutionary adaptation.</title>
        <authorList>
            <person name="Sheffer M.M."/>
            <person name="Hoppe A."/>
            <person name="Krehenwinkel H."/>
            <person name="Uhl G."/>
            <person name="Kuss A.W."/>
            <person name="Jensen L."/>
            <person name="Jensen C."/>
            <person name="Gillespie R.G."/>
            <person name="Hoff K.J."/>
            <person name="Prost S."/>
        </authorList>
    </citation>
    <scope>NUCLEOTIDE SEQUENCE</scope>
</reference>
<dbReference type="PANTHER" id="PTHR33273:SF2">
    <property type="entry name" value="ENDONUCLEASE_EXONUCLEASE_PHOSPHATASE DOMAIN-CONTAINING PROTEIN"/>
    <property type="match status" value="1"/>
</dbReference>
<dbReference type="GO" id="GO:0003824">
    <property type="term" value="F:catalytic activity"/>
    <property type="evidence" value="ECO:0007669"/>
    <property type="project" value="InterPro"/>
</dbReference>
<name>A0A8T0F9I2_ARGBR</name>
<dbReference type="EMBL" id="JABXBU010000021">
    <property type="protein sequence ID" value="KAF8786050.1"/>
    <property type="molecule type" value="Genomic_DNA"/>
</dbReference>
<dbReference type="Gene3D" id="3.60.10.10">
    <property type="entry name" value="Endonuclease/exonuclease/phosphatase"/>
    <property type="match status" value="1"/>
</dbReference>
<comment type="caution">
    <text evidence="2">The sequence shown here is derived from an EMBL/GenBank/DDBJ whole genome shotgun (WGS) entry which is preliminary data.</text>
</comment>